<keyword evidence="2" id="KW-1003">Cell membrane</keyword>
<accession>A0ABD6A699</accession>
<feature type="transmembrane region" description="Helical" evidence="6">
    <location>
        <begin position="703"/>
        <end position="721"/>
    </location>
</feature>
<reference evidence="8 9" key="1">
    <citation type="journal article" date="2019" name="Int. J. Syst. Evol. Microbiol.">
        <title>The Global Catalogue of Microorganisms (GCM) 10K type strain sequencing project: providing services to taxonomists for standard genome sequencing and annotation.</title>
        <authorList>
            <consortium name="The Broad Institute Genomics Platform"/>
            <consortium name="The Broad Institute Genome Sequencing Center for Infectious Disease"/>
            <person name="Wu L."/>
            <person name="Ma J."/>
        </authorList>
    </citation>
    <scope>NUCLEOTIDE SEQUENCE [LARGE SCALE GENOMIC DNA]</scope>
    <source>
        <strain evidence="8 9">PSR21</strain>
    </source>
</reference>
<keyword evidence="9" id="KW-1185">Reference proteome</keyword>
<dbReference type="InterPro" id="IPR000731">
    <property type="entry name" value="SSD"/>
</dbReference>
<dbReference type="EMBL" id="JBHTBF010000001">
    <property type="protein sequence ID" value="MFC7316111.1"/>
    <property type="molecule type" value="Genomic_DNA"/>
</dbReference>
<proteinExistence type="predicted"/>
<evidence type="ECO:0000313" key="9">
    <source>
        <dbReference type="Proteomes" id="UP001596547"/>
    </source>
</evidence>
<keyword evidence="4 6" id="KW-1133">Transmembrane helix</keyword>
<organism evidence="8 9">
    <name type="scientific">Halomarina halobia</name>
    <dbReference type="NCBI Taxonomy" id="3033386"/>
    <lineage>
        <taxon>Archaea</taxon>
        <taxon>Methanobacteriati</taxon>
        <taxon>Methanobacteriota</taxon>
        <taxon>Stenosarchaea group</taxon>
        <taxon>Halobacteria</taxon>
        <taxon>Halobacteriales</taxon>
        <taxon>Natronomonadaceae</taxon>
        <taxon>Halomarina</taxon>
    </lineage>
</organism>
<dbReference type="GO" id="GO:0005886">
    <property type="term" value="C:plasma membrane"/>
    <property type="evidence" value="ECO:0007669"/>
    <property type="project" value="UniProtKB-SubCell"/>
</dbReference>
<feature type="transmembrane region" description="Helical" evidence="6">
    <location>
        <begin position="20"/>
        <end position="39"/>
    </location>
</feature>
<evidence type="ECO:0000256" key="1">
    <source>
        <dbReference type="ARBA" id="ARBA00004651"/>
    </source>
</evidence>
<evidence type="ECO:0000256" key="6">
    <source>
        <dbReference type="SAM" id="Phobius"/>
    </source>
</evidence>
<keyword evidence="5 6" id="KW-0472">Membrane</keyword>
<feature type="transmembrane region" description="Helical" evidence="6">
    <location>
        <begin position="676"/>
        <end position="696"/>
    </location>
</feature>
<evidence type="ECO:0000256" key="5">
    <source>
        <dbReference type="ARBA" id="ARBA00023136"/>
    </source>
</evidence>
<comment type="subcellular location">
    <subcellularLocation>
        <location evidence="1">Cell membrane</location>
        <topology evidence="1">Multi-pass membrane protein</topology>
    </subcellularLocation>
</comment>
<dbReference type="Gene3D" id="1.20.1640.10">
    <property type="entry name" value="Multidrug efflux transporter AcrB transmembrane domain"/>
    <property type="match status" value="2"/>
</dbReference>
<dbReference type="Pfam" id="PF03176">
    <property type="entry name" value="MMPL"/>
    <property type="match status" value="2"/>
</dbReference>
<dbReference type="SUPFAM" id="SSF82866">
    <property type="entry name" value="Multidrug efflux transporter AcrB transmembrane domain"/>
    <property type="match status" value="2"/>
</dbReference>
<evidence type="ECO:0000256" key="4">
    <source>
        <dbReference type="ARBA" id="ARBA00022989"/>
    </source>
</evidence>
<dbReference type="GeneID" id="79315093"/>
<dbReference type="PANTHER" id="PTHR33406:SF12">
    <property type="entry name" value="BLR2997 PROTEIN"/>
    <property type="match status" value="1"/>
</dbReference>
<feature type="transmembrane region" description="Helical" evidence="6">
    <location>
        <begin position="646"/>
        <end position="670"/>
    </location>
</feature>
<feature type="transmembrane region" description="Helical" evidence="6">
    <location>
        <begin position="263"/>
        <end position="284"/>
    </location>
</feature>
<sequence length="821" mass="86538">MDVARLVDRVDALVVERTKTVVLAFLLLTGVFAVGLGNISTETGTDQFTTDVPAQAAFEDVSREFTPPFAPGTASTSLIQREGNVLSKPALLRMLETQEALSERPDLRVVGTSSAAQGVARELDPTATTLDAQIRAVERATPGEIDAAVRRAADRPGFDASLSTDFNPESATASASIGSVSHDVPAYSETAGPGGSADALTSIQLRSERVVAATAPGIEVFGSGLVNDEFSRVIFDSLIVVVPAAALFIVLFLVVAYRDPLDLLLGVVALAMTLVWTFGFTGLVGVPFSQLLIAVPPLLLAVGIDFGIHAINRYREERPTASRDESMRRTLRQLLVAFFIVTGTTVIGFAANGTSSLGPIRQFGLVAAVGITFTFLIFGVFLPAAKLLLDRLAADTWLPQFSQQPLGREGTALGRALSAGVVLARRAPVAVLLVVAVLTVAAGGYATGVDTSFRQEDFLPPEETPAYLDALPEPFAPGEYTVTSTLDYLESNFASGNRQSVTVYVEGPMERDTALEAIHRAEEDPPAPLVSEDRRARSESVLSVIQARAAADPEFAALVERNDRDGNGVPDRNLGEVYAALESSPAGEGAERYLAPDHRSAQVVYAAEGDAEQDAVADAGRRMAERHRADATATGQTVVFAAVSDVIFASAFRSLALALALTAVFLVVVYRAIAGYWSLGIANLVPILVTLALIGGSMRALDIPFNALTATILSITIGLGIDYSVHVVHRFADEYEERDLGPALTRTVQGTGGALTGSMLTTVFGIGVLVLAITPILGQFGVLTGLSILYAYLTALLVTPATLVVWARLEGLVNGVTNGAA</sequence>
<dbReference type="Proteomes" id="UP001596547">
    <property type="component" value="Unassembled WGS sequence"/>
</dbReference>
<dbReference type="PANTHER" id="PTHR33406">
    <property type="entry name" value="MEMBRANE PROTEIN MJ1562-RELATED"/>
    <property type="match status" value="1"/>
</dbReference>
<feature type="transmembrane region" description="Helical" evidence="6">
    <location>
        <begin position="427"/>
        <end position="446"/>
    </location>
</feature>
<feature type="transmembrane region" description="Helical" evidence="6">
    <location>
        <begin position="331"/>
        <end position="351"/>
    </location>
</feature>
<dbReference type="AlphaFoldDB" id="A0ABD6A699"/>
<feature type="transmembrane region" description="Helical" evidence="6">
    <location>
        <begin position="233"/>
        <end position="257"/>
    </location>
</feature>
<dbReference type="InterPro" id="IPR050545">
    <property type="entry name" value="Mycobact_MmpL"/>
</dbReference>
<dbReference type="RefSeq" id="WP_276305509.1">
    <property type="nucleotide sequence ID" value="NZ_CP119992.1"/>
</dbReference>
<keyword evidence="3 6" id="KW-0812">Transmembrane</keyword>
<feature type="transmembrane region" description="Helical" evidence="6">
    <location>
        <begin position="754"/>
        <end position="777"/>
    </location>
</feature>
<dbReference type="PROSITE" id="PS50156">
    <property type="entry name" value="SSD"/>
    <property type="match status" value="2"/>
</dbReference>
<evidence type="ECO:0000256" key="2">
    <source>
        <dbReference type="ARBA" id="ARBA00022475"/>
    </source>
</evidence>
<feature type="transmembrane region" description="Helical" evidence="6">
    <location>
        <begin position="363"/>
        <end position="382"/>
    </location>
</feature>
<evidence type="ECO:0000256" key="3">
    <source>
        <dbReference type="ARBA" id="ARBA00022692"/>
    </source>
</evidence>
<protein>
    <submittedName>
        <fullName evidence="8">RND family transporter</fullName>
    </submittedName>
</protein>
<evidence type="ECO:0000259" key="7">
    <source>
        <dbReference type="PROSITE" id="PS50156"/>
    </source>
</evidence>
<dbReference type="InterPro" id="IPR004869">
    <property type="entry name" value="MMPL_dom"/>
</dbReference>
<feature type="domain" description="SSD" evidence="7">
    <location>
        <begin position="264"/>
        <end position="388"/>
    </location>
</feature>
<feature type="transmembrane region" description="Helical" evidence="6">
    <location>
        <begin position="789"/>
        <end position="809"/>
    </location>
</feature>
<feature type="transmembrane region" description="Helical" evidence="6">
    <location>
        <begin position="291"/>
        <end position="311"/>
    </location>
</feature>
<name>A0ABD6A699_9EURY</name>
<gene>
    <name evidence="8" type="ORF">ACFQPE_04785</name>
</gene>
<comment type="caution">
    <text evidence="8">The sequence shown here is derived from an EMBL/GenBank/DDBJ whole genome shotgun (WGS) entry which is preliminary data.</text>
</comment>
<feature type="domain" description="SSD" evidence="7">
    <location>
        <begin position="645"/>
        <end position="805"/>
    </location>
</feature>
<evidence type="ECO:0000313" key="8">
    <source>
        <dbReference type="EMBL" id="MFC7316111.1"/>
    </source>
</evidence>